<name>A0A6N7EM48_9MICO</name>
<dbReference type="RefSeq" id="WP_152815073.1">
    <property type="nucleotide sequence ID" value="NZ_WHPC01000009.1"/>
</dbReference>
<dbReference type="InterPro" id="IPR025295">
    <property type="entry name" value="eCIS_core_dom"/>
</dbReference>
<dbReference type="OrthoDB" id="9153660at2"/>
<dbReference type="AlphaFoldDB" id="A0A6N7EM48"/>
<protein>
    <submittedName>
        <fullName evidence="3">DUF4157 domain-containing protein</fullName>
    </submittedName>
</protein>
<comment type="caution">
    <text evidence="3">The sequence shown here is derived from an EMBL/GenBank/DDBJ whole genome shotgun (WGS) entry which is preliminary data.</text>
</comment>
<feature type="region of interest" description="Disordered" evidence="1">
    <location>
        <begin position="268"/>
        <end position="311"/>
    </location>
</feature>
<evidence type="ECO:0000313" key="4">
    <source>
        <dbReference type="Proteomes" id="UP000437709"/>
    </source>
</evidence>
<dbReference type="EMBL" id="WHPC01000009">
    <property type="protein sequence ID" value="MPV36324.1"/>
    <property type="molecule type" value="Genomic_DNA"/>
</dbReference>
<gene>
    <name evidence="3" type="ORF">GB881_04540</name>
</gene>
<feature type="non-terminal residue" evidence="3">
    <location>
        <position position="1"/>
    </location>
</feature>
<proteinExistence type="predicted"/>
<dbReference type="Proteomes" id="UP000437709">
    <property type="component" value="Unassembled WGS sequence"/>
</dbReference>
<evidence type="ECO:0000259" key="2">
    <source>
        <dbReference type="Pfam" id="PF13699"/>
    </source>
</evidence>
<evidence type="ECO:0000256" key="1">
    <source>
        <dbReference type="SAM" id="MobiDB-lite"/>
    </source>
</evidence>
<keyword evidence="4" id="KW-1185">Reference proteome</keyword>
<reference evidence="3 4" key="1">
    <citation type="submission" date="2019-10" db="EMBL/GenBank/DDBJ databases">
        <title>Georgenia wutianyii sp. nov. and Georgenia yuyongxinii sp. nov. isolated from plateau pika (Ochotona curzoniae) in the Qinghai-Tibet plateau of China.</title>
        <authorList>
            <person name="Tian Z."/>
        </authorList>
    </citation>
    <scope>NUCLEOTIDE SEQUENCE [LARGE SCALE GENOMIC DNA]</scope>
    <source>
        <strain evidence="3 4">JCM 19765</strain>
    </source>
</reference>
<sequence length="311" mass="32628">PARSPLAGDEGRPLDESVRRAAGSLPLGPDLARVRVHQGPADRRFAARLGARAATHGRDVFLAEGESPTDAALMRHELSHVAAGVPGVHLRSATWLERRAWLSLYSHYLPRKFLGNYMDDTGRTIVLTPTEMQDCNAIVDIRRSTAFMTLVARLAAAGGGTVPVQVSGWGGARTNGTLGNFTIRYYGSVVVRADGTWTFTGVLTFYDYWDFDPKGSGSGRPLGAEVKVRVAATLLPGSPFAIESTAVAVTQSDSDVRAQWGTMAAPVHVPDRAGTTGADIAGGEVAGAPAGPPGADIGGEIGAQGSEDVNR</sequence>
<feature type="domain" description="eCIS core" evidence="2">
    <location>
        <begin position="13"/>
        <end position="82"/>
    </location>
</feature>
<organism evidence="3 4">
    <name type="scientific">Georgenia subflava</name>
    <dbReference type="NCBI Taxonomy" id="1622177"/>
    <lineage>
        <taxon>Bacteria</taxon>
        <taxon>Bacillati</taxon>
        <taxon>Actinomycetota</taxon>
        <taxon>Actinomycetes</taxon>
        <taxon>Micrococcales</taxon>
        <taxon>Bogoriellaceae</taxon>
        <taxon>Georgenia</taxon>
    </lineage>
</organism>
<dbReference type="Pfam" id="PF13699">
    <property type="entry name" value="eCIS_core"/>
    <property type="match status" value="1"/>
</dbReference>
<evidence type="ECO:0000313" key="3">
    <source>
        <dbReference type="EMBL" id="MPV36324.1"/>
    </source>
</evidence>
<feature type="compositionally biased region" description="Low complexity" evidence="1">
    <location>
        <begin position="281"/>
        <end position="295"/>
    </location>
</feature>
<dbReference type="Gene3D" id="3.30.450.400">
    <property type="entry name" value="Colicin M, catalytic domain"/>
    <property type="match status" value="1"/>
</dbReference>
<accession>A0A6N7EM48</accession>